<sequence>MRDDRRMILVGQFDSPFVRRVAVTLNHYHMPFTRNPISVFRDVGEMQKINPLVRVPSLILETGEVLIDSSAIIDHLDEMAGPARALTPPHGPERRKVLQAVVLGLGVMDKCVALFFERLFHIDKHINRDFEKRMMQQIGAALDKLEHDCGAPWFFDDRMTQADITLGCLVGYMKIRVPDMFPADKYPKLHHLALHCETKEDFVKARPSPDETVPGQTRH</sequence>
<dbReference type="InterPro" id="IPR040079">
    <property type="entry name" value="Glutathione_S-Trfase"/>
</dbReference>
<protein>
    <submittedName>
        <fullName evidence="2">Glutathione S-transferase family protein</fullName>
    </submittedName>
</protein>
<dbReference type="Gene3D" id="1.20.1050.10">
    <property type="match status" value="1"/>
</dbReference>
<dbReference type="SUPFAM" id="SSF52833">
    <property type="entry name" value="Thioredoxin-like"/>
    <property type="match status" value="1"/>
</dbReference>
<accession>A0A2W2AR75</accession>
<dbReference type="Gene3D" id="3.40.30.10">
    <property type="entry name" value="Glutaredoxin"/>
    <property type="match status" value="1"/>
</dbReference>
<dbReference type="InterPro" id="IPR036249">
    <property type="entry name" value="Thioredoxin-like_sf"/>
</dbReference>
<reference evidence="3" key="1">
    <citation type="submission" date="2018-06" db="EMBL/GenBank/DDBJ databases">
        <title>Aestuariibacter litoralis strain KCTC 52945T.</title>
        <authorList>
            <person name="Li X."/>
            <person name="Salam N."/>
            <person name="Li J.-L."/>
            <person name="Chen Y.-M."/>
            <person name="Yang Z.-W."/>
            <person name="Zhang L.-Y."/>
            <person name="Han M.-X."/>
            <person name="Xiao M."/>
            <person name="Li W.-J."/>
        </authorList>
    </citation>
    <scope>NUCLEOTIDE SEQUENCE [LARGE SCALE GENOMIC DNA]</scope>
    <source>
        <strain evidence="3">KCTC 52945</strain>
    </source>
</reference>
<dbReference type="GO" id="GO:0006749">
    <property type="term" value="P:glutathione metabolic process"/>
    <property type="evidence" value="ECO:0007669"/>
    <property type="project" value="TreeGrafter"/>
</dbReference>
<dbReference type="GO" id="GO:0004364">
    <property type="term" value="F:glutathione transferase activity"/>
    <property type="evidence" value="ECO:0007669"/>
    <property type="project" value="TreeGrafter"/>
</dbReference>
<proteinExistence type="predicted"/>
<dbReference type="PANTHER" id="PTHR42673">
    <property type="entry name" value="MALEYLACETOACETATE ISOMERASE"/>
    <property type="match status" value="1"/>
</dbReference>
<dbReference type="InterPro" id="IPR004045">
    <property type="entry name" value="Glutathione_S-Trfase_N"/>
</dbReference>
<keyword evidence="2" id="KW-0808">Transferase</keyword>
<dbReference type="InterPro" id="IPR036282">
    <property type="entry name" value="Glutathione-S-Trfase_C_sf"/>
</dbReference>
<dbReference type="AlphaFoldDB" id="A0A2W2AR75"/>
<organism evidence="2 3">
    <name type="scientific">Aestuariivirga litoralis</name>
    <dbReference type="NCBI Taxonomy" id="2650924"/>
    <lineage>
        <taxon>Bacteria</taxon>
        <taxon>Pseudomonadati</taxon>
        <taxon>Pseudomonadota</taxon>
        <taxon>Alphaproteobacteria</taxon>
        <taxon>Hyphomicrobiales</taxon>
        <taxon>Aestuariivirgaceae</taxon>
        <taxon>Aestuariivirga</taxon>
    </lineage>
</organism>
<dbReference type="SFLD" id="SFLDS00019">
    <property type="entry name" value="Glutathione_Transferase_(cytos"/>
    <property type="match status" value="1"/>
</dbReference>
<dbReference type="GO" id="GO:0016034">
    <property type="term" value="F:maleylacetoacetate isomerase activity"/>
    <property type="evidence" value="ECO:0007669"/>
    <property type="project" value="TreeGrafter"/>
</dbReference>
<evidence type="ECO:0000313" key="2">
    <source>
        <dbReference type="EMBL" id="PZF77815.1"/>
    </source>
</evidence>
<dbReference type="SUPFAM" id="SSF47616">
    <property type="entry name" value="GST C-terminal domain-like"/>
    <property type="match status" value="1"/>
</dbReference>
<evidence type="ECO:0000313" key="3">
    <source>
        <dbReference type="Proteomes" id="UP000248795"/>
    </source>
</evidence>
<keyword evidence="3" id="KW-1185">Reference proteome</keyword>
<dbReference type="PANTHER" id="PTHR42673:SF4">
    <property type="entry name" value="MALEYLACETOACETATE ISOMERASE"/>
    <property type="match status" value="1"/>
</dbReference>
<dbReference type="Proteomes" id="UP000248795">
    <property type="component" value="Unassembled WGS sequence"/>
</dbReference>
<gene>
    <name evidence="2" type="ORF">DK847_05150</name>
</gene>
<evidence type="ECO:0000259" key="1">
    <source>
        <dbReference type="Pfam" id="PF13417"/>
    </source>
</evidence>
<dbReference type="Pfam" id="PF13417">
    <property type="entry name" value="GST_N_3"/>
    <property type="match status" value="1"/>
</dbReference>
<dbReference type="EMBL" id="QKVK01000002">
    <property type="protein sequence ID" value="PZF77815.1"/>
    <property type="molecule type" value="Genomic_DNA"/>
</dbReference>
<dbReference type="Pfam" id="PF13410">
    <property type="entry name" value="GST_C_2"/>
    <property type="match status" value="1"/>
</dbReference>
<name>A0A2W2AR75_9HYPH</name>
<dbReference type="GO" id="GO:0006559">
    <property type="term" value="P:L-phenylalanine catabolic process"/>
    <property type="evidence" value="ECO:0007669"/>
    <property type="project" value="TreeGrafter"/>
</dbReference>
<feature type="domain" description="GST N-terminal" evidence="1">
    <location>
        <begin position="14"/>
        <end position="81"/>
    </location>
</feature>
<comment type="caution">
    <text evidence="2">The sequence shown here is derived from an EMBL/GenBank/DDBJ whole genome shotgun (WGS) entry which is preliminary data.</text>
</comment>